<accession>A0A9P6EER2</accession>
<reference evidence="2" key="1">
    <citation type="submission" date="2020-11" db="EMBL/GenBank/DDBJ databases">
        <authorList>
            <consortium name="DOE Joint Genome Institute"/>
            <person name="Ahrendt S."/>
            <person name="Riley R."/>
            <person name="Andreopoulos W."/>
            <person name="Labutti K."/>
            <person name="Pangilinan J."/>
            <person name="Ruiz-Duenas F.J."/>
            <person name="Barrasa J.M."/>
            <person name="Sanchez-Garcia M."/>
            <person name="Camarero S."/>
            <person name="Miyauchi S."/>
            <person name="Serrano A."/>
            <person name="Linde D."/>
            <person name="Babiker R."/>
            <person name="Drula E."/>
            <person name="Ayuso-Fernandez I."/>
            <person name="Pacheco R."/>
            <person name="Padilla G."/>
            <person name="Ferreira P."/>
            <person name="Barriuso J."/>
            <person name="Kellner H."/>
            <person name="Castanera R."/>
            <person name="Alfaro M."/>
            <person name="Ramirez L."/>
            <person name="Pisabarro A.G."/>
            <person name="Kuo A."/>
            <person name="Tritt A."/>
            <person name="Lipzen A."/>
            <person name="He G."/>
            <person name="Yan M."/>
            <person name="Ng V."/>
            <person name="Cullen D."/>
            <person name="Martin F."/>
            <person name="Rosso M.-N."/>
            <person name="Henrissat B."/>
            <person name="Hibbett D."/>
            <person name="Martinez A.T."/>
            <person name="Grigoriev I.V."/>
        </authorList>
    </citation>
    <scope>NUCLEOTIDE SEQUENCE</scope>
    <source>
        <strain evidence="2">CBS 506.95</strain>
    </source>
</reference>
<dbReference type="PANTHER" id="PTHR15955:SF8">
    <property type="entry name" value="RWD DOMAIN-CONTAINING PROTEIN 2B-RELATED"/>
    <property type="match status" value="1"/>
</dbReference>
<organism evidence="2 3">
    <name type="scientific">Crepidotus variabilis</name>
    <dbReference type="NCBI Taxonomy" id="179855"/>
    <lineage>
        <taxon>Eukaryota</taxon>
        <taxon>Fungi</taxon>
        <taxon>Dikarya</taxon>
        <taxon>Basidiomycota</taxon>
        <taxon>Agaricomycotina</taxon>
        <taxon>Agaricomycetes</taxon>
        <taxon>Agaricomycetidae</taxon>
        <taxon>Agaricales</taxon>
        <taxon>Agaricineae</taxon>
        <taxon>Crepidotaceae</taxon>
        <taxon>Crepidotus</taxon>
    </lineage>
</organism>
<evidence type="ECO:0000313" key="3">
    <source>
        <dbReference type="Proteomes" id="UP000807306"/>
    </source>
</evidence>
<keyword evidence="3" id="KW-1185">Reference proteome</keyword>
<evidence type="ECO:0000313" key="2">
    <source>
        <dbReference type="EMBL" id="KAF9528173.1"/>
    </source>
</evidence>
<dbReference type="InterPro" id="IPR059181">
    <property type="entry name" value="RWDD2A-B_C"/>
</dbReference>
<feature type="domain" description="Small nuclear ribonucleoprotein Prp3 C-terminal" evidence="1">
    <location>
        <begin position="253"/>
        <end position="311"/>
    </location>
</feature>
<comment type="caution">
    <text evidence="2">The sequence shown here is derived from an EMBL/GenBank/DDBJ whole genome shotgun (WGS) entry which is preliminary data.</text>
</comment>
<dbReference type="Pfam" id="PF06544">
    <property type="entry name" value="Prp3_C"/>
    <property type="match status" value="1"/>
</dbReference>
<dbReference type="CDD" id="cd24163">
    <property type="entry name" value="RWDD2_C"/>
    <property type="match status" value="1"/>
</dbReference>
<dbReference type="InterPro" id="IPR017359">
    <property type="entry name" value="Phi-like"/>
</dbReference>
<evidence type="ECO:0000259" key="1">
    <source>
        <dbReference type="Pfam" id="PF06544"/>
    </source>
</evidence>
<gene>
    <name evidence="2" type="ORF">CPB83DRAFT_360193</name>
</gene>
<dbReference type="Proteomes" id="UP000807306">
    <property type="component" value="Unassembled WGS sequence"/>
</dbReference>
<proteinExistence type="predicted"/>
<name>A0A9P6EER2_9AGAR</name>
<protein>
    <recommendedName>
        <fullName evidence="1">Small nuclear ribonucleoprotein Prp3 C-terminal domain-containing protein</fullName>
    </recommendedName>
</protein>
<dbReference type="PANTHER" id="PTHR15955">
    <property type="entry name" value="RWD DOMAIN CONTAINING PROTEIN 2"/>
    <property type="match status" value="1"/>
</dbReference>
<dbReference type="InterPro" id="IPR010541">
    <property type="entry name" value="Prp3_C"/>
</dbReference>
<dbReference type="OrthoDB" id="432412at2759"/>
<dbReference type="EMBL" id="MU157855">
    <property type="protein sequence ID" value="KAF9528173.1"/>
    <property type="molecule type" value="Genomic_DNA"/>
</dbReference>
<dbReference type="AlphaFoldDB" id="A0A9P6EER2"/>
<sequence>MLRPSSSSCHQLPQEVVWSFVTAPPEEEAKVVHPLFLFTGSSACTLVDVLLGNSLICFSIHKQHDLLSFRARAIPAVCQKLLRCSVSTKYQMTSSHPNVNDRLQPLLEELQLIHCSLLPDEHLIFTEDHDFWLEALLNPERAHDFPVRELSTFEVRIEGIAVWFEISVSEEYPLVSVKGEDISRGDQERWGVSVAKIRASTDEENQYPIYDLVSLNLLPSLRAEFQVRPLQEEQDPTTSSPSLFSEDQPYHVLFTSHHLISPHKRRSLQEWSSSLSITGFAKVGYPGIIYAEGKKENLEEFVHNVKEMQWLALKVRLMEPLPLEFVKTTSSISSKPSWSEFQKVGEVVEVMRKLGRDQFIVQMGIGSSG</sequence>